<accession>A0AAV2DSA6</accession>
<organism evidence="1 2">
    <name type="scientific">Linum trigynum</name>
    <dbReference type="NCBI Taxonomy" id="586398"/>
    <lineage>
        <taxon>Eukaryota</taxon>
        <taxon>Viridiplantae</taxon>
        <taxon>Streptophyta</taxon>
        <taxon>Embryophyta</taxon>
        <taxon>Tracheophyta</taxon>
        <taxon>Spermatophyta</taxon>
        <taxon>Magnoliopsida</taxon>
        <taxon>eudicotyledons</taxon>
        <taxon>Gunneridae</taxon>
        <taxon>Pentapetalae</taxon>
        <taxon>rosids</taxon>
        <taxon>fabids</taxon>
        <taxon>Malpighiales</taxon>
        <taxon>Linaceae</taxon>
        <taxon>Linum</taxon>
    </lineage>
</organism>
<sequence>MSNAFSMSPAERASVKAVYSTSLKGHYCGKYDFEALPYEEFELRRDLDIPSLFPNRRVDDMHYRFLA</sequence>
<protein>
    <submittedName>
        <fullName evidence="1">Uncharacterized protein</fullName>
    </submittedName>
</protein>
<dbReference type="EMBL" id="OZ034816">
    <property type="protein sequence ID" value="CAL1376283.1"/>
    <property type="molecule type" value="Genomic_DNA"/>
</dbReference>
<dbReference type="Proteomes" id="UP001497516">
    <property type="component" value="Chromosome 3"/>
</dbReference>
<keyword evidence="2" id="KW-1185">Reference proteome</keyword>
<evidence type="ECO:0000313" key="1">
    <source>
        <dbReference type="EMBL" id="CAL1376283.1"/>
    </source>
</evidence>
<reference evidence="1 2" key="1">
    <citation type="submission" date="2024-04" db="EMBL/GenBank/DDBJ databases">
        <authorList>
            <person name="Fracassetti M."/>
        </authorList>
    </citation>
    <scope>NUCLEOTIDE SEQUENCE [LARGE SCALE GENOMIC DNA]</scope>
</reference>
<gene>
    <name evidence="1" type="ORF">LTRI10_LOCUS18026</name>
</gene>
<dbReference type="AlphaFoldDB" id="A0AAV2DSA6"/>
<name>A0AAV2DSA6_9ROSI</name>
<proteinExistence type="predicted"/>
<evidence type="ECO:0000313" key="2">
    <source>
        <dbReference type="Proteomes" id="UP001497516"/>
    </source>
</evidence>